<evidence type="ECO:0000259" key="5">
    <source>
        <dbReference type="PROSITE" id="PS50893"/>
    </source>
</evidence>
<evidence type="ECO:0000313" key="7">
    <source>
        <dbReference type="Proteomes" id="UP000253606"/>
    </source>
</evidence>
<gene>
    <name evidence="6" type="ORF">ACPOL_0979</name>
</gene>
<organism evidence="6 7">
    <name type="scientific">Acidisarcina polymorpha</name>
    <dbReference type="NCBI Taxonomy" id="2211140"/>
    <lineage>
        <taxon>Bacteria</taxon>
        <taxon>Pseudomonadati</taxon>
        <taxon>Acidobacteriota</taxon>
        <taxon>Terriglobia</taxon>
        <taxon>Terriglobales</taxon>
        <taxon>Acidobacteriaceae</taxon>
        <taxon>Acidisarcina</taxon>
    </lineage>
</organism>
<dbReference type="PANTHER" id="PTHR24220">
    <property type="entry name" value="IMPORT ATP-BINDING PROTEIN"/>
    <property type="match status" value="1"/>
</dbReference>
<dbReference type="EMBL" id="CP030840">
    <property type="protein sequence ID" value="AXC10330.1"/>
    <property type="molecule type" value="Genomic_DNA"/>
</dbReference>
<protein>
    <submittedName>
        <fullName evidence="6">Putative ABC transporter ATP-binding protein</fullName>
    </submittedName>
</protein>
<dbReference type="FunFam" id="3.40.50.300:FF:000032">
    <property type="entry name" value="Export ABC transporter ATP-binding protein"/>
    <property type="match status" value="1"/>
</dbReference>
<evidence type="ECO:0000256" key="4">
    <source>
        <dbReference type="ARBA" id="ARBA00038388"/>
    </source>
</evidence>
<keyword evidence="7" id="KW-1185">Reference proteome</keyword>
<dbReference type="Pfam" id="PF00005">
    <property type="entry name" value="ABC_tran"/>
    <property type="match status" value="1"/>
</dbReference>
<dbReference type="CDD" id="cd03255">
    <property type="entry name" value="ABC_MJ0796_LolCDE_FtsE"/>
    <property type="match status" value="1"/>
</dbReference>
<dbReference type="RefSeq" id="WP_114205988.1">
    <property type="nucleotide sequence ID" value="NZ_CP030840.1"/>
</dbReference>
<dbReference type="GO" id="GO:0005524">
    <property type="term" value="F:ATP binding"/>
    <property type="evidence" value="ECO:0007669"/>
    <property type="project" value="UniProtKB-KW"/>
</dbReference>
<dbReference type="GO" id="GO:0098796">
    <property type="term" value="C:membrane protein complex"/>
    <property type="evidence" value="ECO:0007669"/>
    <property type="project" value="UniProtKB-ARBA"/>
</dbReference>
<dbReference type="KEGG" id="abas:ACPOL_0979"/>
<dbReference type="InterPro" id="IPR003593">
    <property type="entry name" value="AAA+_ATPase"/>
</dbReference>
<dbReference type="Gene3D" id="3.40.50.300">
    <property type="entry name" value="P-loop containing nucleotide triphosphate hydrolases"/>
    <property type="match status" value="1"/>
</dbReference>
<comment type="similarity">
    <text evidence="4">Belongs to the ABC transporter superfamily. Macrolide exporter (TC 3.A.1.122) family.</text>
</comment>
<name>A0A2Z5FU45_9BACT</name>
<dbReference type="PROSITE" id="PS00211">
    <property type="entry name" value="ABC_TRANSPORTER_1"/>
    <property type="match status" value="1"/>
</dbReference>
<keyword evidence="1" id="KW-0813">Transport</keyword>
<dbReference type="Proteomes" id="UP000253606">
    <property type="component" value="Chromosome"/>
</dbReference>
<evidence type="ECO:0000256" key="1">
    <source>
        <dbReference type="ARBA" id="ARBA00022448"/>
    </source>
</evidence>
<evidence type="ECO:0000313" key="6">
    <source>
        <dbReference type="EMBL" id="AXC10330.1"/>
    </source>
</evidence>
<dbReference type="InterPro" id="IPR015854">
    <property type="entry name" value="ABC_transpr_LolD-like"/>
</dbReference>
<keyword evidence="3 6" id="KW-0067">ATP-binding</keyword>
<dbReference type="PROSITE" id="PS50893">
    <property type="entry name" value="ABC_TRANSPORTER_2"/>
    <property type="match status" value="1"/>
</dbReference>
<evidence type="ECO:0000256" key="3">
    <source>
        <dbReference type="ARBA" id="ARBA00022840"/>
    </source>
</evidence>
<dbReference type="SUPFAM" id="SSF52540">
    <property type="entry name" value="P-loop containing nucleoside triphosphate hydrolases"/>
    <property type="match status" value="1"/>
</dbReference>
<dbReference type="GO" id="GO:0005886">
    <property type="term" value="C:plasma membrane"/>
    <property type="evidence" value="ECO:0007669"/>
    <property type="project" value="TreeGrafter"/>
</dbReference>
<dbReference type="InterPro" id="IPR027417">
    <property type="entry name" value="P-loop_NTPase"/>
</dbReference>
<keyword evidence="2" id="KW-0547">Nucleotide-binding</keyword>
<dbReference type="SMART" id="SM00382">
    <property type="entry name" value="AAA"/>
    <property type="match status" value="1"/>
</dbReference>
<reference evidence="6 7" key="1">
    <citation type="journal article" date="2018" name="Front. Microbiol.">
        <title>Hydrolytic Capabilities as a Key to Environmental Success: Chitinolytic and Cellulolytic Acidobacteria From Acidic Sub-arctic Soils and Boreal Peatlands.</title>
        <authorList>
            <person name="Belova S.E."/>
            <person name="Ravin N.V."/>
            <person name="Pankratov T.A."/>
            <person name="Rakitin A.L."/>
            <person name="Ivanova A.A."/>
            <person name="Beletsky A.V."/>
            <person name="Mardanov A.V."/>
            <person name="Sinninghe Damste J.S."/>
            <person name="Dedysh S.N."/>
        </authorList>
    </citation>
    <scope>NUCLEOTIDE SEQUENCE [LARGE SCALE GENOMIC DNA]</scope>
    <source>
        <strain evidence="6 7">SBC82</strain>
    </source>
</reference>
<evidence type="ECO:0000256" key="2">
    <source>
        <dbReference type="ARBA" id="ARBA00022741"/>
    </source>
</evidence>
<dbReference type="GO" id="GO:0022857">
    <property type="term" value="F:transmembrane transporter activity"/>
    <property type="evidence" value="ECO:0007669"/>
    <property type="project" value="TreeGrafter"/>
</dbReference>
<accession>A0A2Z5FU45</accession>
<feature type="domain" description="ABC transporter" evidence="5">
    <location>
        <begin position="25"/>
        <end position="264"/>
    </location>
</feature>
<proteinExistence type="inferred from homology"/>
<dbReference type="InterPro" id="IPR017871">
    <property type="entry name" value="ABC_transporter-like_CS"/>
</dbReference>
<dbReference type="InterPro" id="IPR017911">
    <property type="entry name" value="MacB-like_ATP-bd"/>
</dbReference>
<dbReference type="GO" id="GO:0016887">
    <property type="term" value="F:ATP hydrolysis activity"/>
    <property type="evidence" value="ECO:0007669"/>
    <property type="project" value="InterPro"/>
</dbReference>
<sequence length="268" mass="29037">MHGPEKPTAATSPGAFTILSVQPIIIAEHLSKTYRSGKIEVPALRNATFSIERGEFVSVVGPSGSGKSTLFYILGGLARATAGKLIIDGVDFATLGDAERTRMRKSRIGFVFQKFNLLPTLTGRGNIEIGYEIAGRPDPLDPAYLDHLADLLGIKGRLDHRPSELSGGEQQRVAIARALITRPAIILADEPTGNLDTKNSDAVLDMLRNTNREFKQTVLMITHNQEAASIGDRILHMRDGEMVGVEPGAGRVIHVEEVASQVEAKPRR</sequence>
<dbReference type="OrthoDB" id="9791546at2"/>
<dbReference type="InterPro" id="IPR003439">
    <property type="entry name" value="ABC_transporter-like_ATP-bd"/>
</dbReference>
<dbReference type="AlphaFoldDB" id="A0A2Z5FU45"/>